<dbReference type="Proteomes" id="UP000249915">
    <property type="component" value="Unassembled WGS sequence"/>
</dbReference>
<proteinExistence type="predicted"/>
<dbReference type="AlphaFoldDB" id="A0A2V4AWL1"/>
<dbReference type="EMBL" id="MASW01000003">
    <property type="protein sequence ID" value="PXY25439.1"/>
    <property type="molecule type" value="Genomic_DNA"/>
</dbReference>
<keyword evidence="2" id="KW-1185">Reference proteome</keyword>
<dbReference type="OrthoDB" id="3215479at2"/>
<comment type="caution">
    <text evidence="1">The sequence shown here is derived from an EMBL/GenBank/DDBJ whole genome shotgun (WGS) entry which is preliminary data.</text>
</comment>
<evidence type="ECO:0000313" key="1">
    <source>
        <dbReference type="EMBL" id="PXY25439.1"/>
    </source>
</evidence>
<accession>A0A2V4AWL1</accession>
<protein>
    <submittedName>
        <fullName evidence="1">Uncharacterized protein</fullName>
    </submittedName>
</protein>
<evidence type="ECO:0000313" key="2">
    <source>
        <dbReference type="Proteomes" id="UP000249915"/>
    </source>
</evidence>
<dbReference type="RefSeq" id="WP_112282563.1">
    <property type="nucleotide sequence ID" value="NZ_MASW01000003.1"/>
</dbReference>
<sequence length="247" mass="27370">MTTRTLGCAELYGRLRHVVNQMGPQRRTRRYTDDLLPSYFTEGGGPADLHGHVLHGLGITADTVGLSTLNVEGAEVAYPGFGFTLTEKAIRLAQFSQEFEETWTWGDAVETATRLAHQLDDTAEDCRLGDFALLAVLRHVADRHPPEMTPLPGWLPYDTPLFIDGYPTTLLGHAAADLHVNAVDASRLGETRAVDLFHTLGWQLSPRAQALADTVQHHESHGESWPSAVTSTEHTFLDHLDRGEWDR</sequence>
<gene>
    <name evidence="1" type="ORF">BAY60_18875</name>
</gene>
<reference evidence="1 2" key="1">
    <citation type="submission" date="2016-07" db="EMBL/GenBank/DDBJ databases">
        <title>Draft genome sequence of Prauserella muralis DSM 45305, isolated from a mould-covered wall in an indoor environment.</title>
        <authorList>
            <person name="Ruckert C."/>
            <person name="Albersmeier A."/>
            <person name="Jiang C.-L."/>
            <person name="Jiang Y."/>
            <person name="Kalinowski J."/>
            <person name="Schneider O."/>
            <person name="Winkler A."/>
            <person name="Zotchev S.B."/>
        </authorList>
    </citation>
    <scope>NUCLEOTIDE SEQUENCE [LARGE SCALE GENOMIC DNA]</scope>
    <source>
        <strain evidence="1 2">DSM 45305</strain>
    </source>
</reference>
<name>A0A2V4AWL1_9PSEU</name>
<organism evidence="1 2">
    <name type="scientific">Prauserella muralis</name>
    <dbReference type="NCBI Taxonomy" id="588067"/>
    <lineage>
        <taxon>Bacteria</taxon>
        <taxon>Bacillati</taxon>
        <taxon>Actinomycetota</taxon>
        <taxon>Actinomycetes</taxon>
        <taxon>Pseudonocardiales</taxon>
        <taxon>Pseudonocardiaceae</taxon>
        <taxon>Prauserella</taxon>
    </lineage>
</organism>